<dbReference type="SFLD" id="SFLDS00003">
    <property type="entry name" value="Haloacid_Dehalogenase"/>
    <property type="match status" value="1"/>
</dbReference>
<organism evidence="1 2">
    <name type="scientific">Anaerofustis stercorihominis</name>
    <dbReference type="NCBI Taxonomy" id="214853"/>
    <lineage>
        <taxon>Bacteria</taxon>
        <taxon>Bacillati</taxon>
        <taxon>Bacillota</taxon>
        <taxon>Clostridia</taxon>
        <taxon>Eubacteriales</taxon>
        <taxon>Eubacteriaceae</taxon>
        <taxon>Anaerofustis</taxon>
    </lineage>
</organism>
<dbReference type="GO" id="GO:0000287">
    <property type="term" value="F:magnesium ion binding"/>
    <property type="evidence" value="ECO:0007669"/>
    <property type="project" value="TreeGrafter"/>
</dbReference>
<dbReference type="InterPro" id="IPR023214">
    <property type="entry name" value="HAD_sf"/>
</dbReference>
<protein>
    <submittedName>
        <fullName evidence="1">HAD-IIB family hydrolase</fullName>
    </submittedName>
</protein>
<dbReference type="InterPro" id="IPR036412">
    <property type="entry name" value="HAD-like_sf"/>
</dbReference>
<dbReference type="AlphaFoldDB" id="A0A3E3DUN9"/>
<dbReference type="GO" id="GO:0016791">
    <property type="term" value="F:phosphatase activity"/>
    <property type="evidence" value="ECO:0007669"/>
    <property type="project" value="TreeGrafter"/>
</dbReference>
<dbReference type="Proteomes" id="UP000261212">
    <property type="component" value="Unassembled WGS sequence"/>
</dbReference>
<dbReference type="Gene3D" id="3.30.1240.10">
    <property type="match status" value="1"/>
</dbReference>
<dbReference type="PANTHER" id="PTHR10000:SF8">
    <property type="entry name" value="HAD SUPERFAMILY HYDROLASE-LIKE, TYPE 3"/>
    <property type="match status" value="1"/>
</dbReference>
<proteinExistence type="predicted"/>
<gene>
    <name evidence="1" type="ORF">DW687_11070</name>
</gene>
<evidence type="ECO:0000313" key="2">
    <source>
        <dbReference type="Proteomes" id="UP000261212"/>
    </source>
</evidence>
<dbReference type="GO" id="GO:0005829">
    <property type="term" value="C:cytosol"/>
    <property type="evidence" value="ECO:0007669"/>
    <property type="project" value="TreeGrafter"/>
</dbReference>
<evidence type="ECO:0000313" key="1">
    <source>
        <dbReference type="EMBL" id="RGD73000.1"/>
    </source>
</evidence>
<name>A0A3E3DUN9_9FIRM</name>
<reference evidence="1 2" key="1">
    <citation type="submission" date="2018-08" db="EMBL/GenBank/DDBJ databases">
        <title>A genome reference for cultivated species of the human gut microbiota.</title>
        <authorList>
            <person name="Zou Y."/>
            <person name="Xue W."/>
            <person name="Luo G."/>
        </authorList>
    </citation>
    <scope>NUCLEOTIDE SEQUENCE [LARGE SCALE GENOMIC DNA]</scope>
    <source>
        <strain evidence="1 2">AM25-6</strain>
    </source>
</reference>
<keyword evidence="1" id="KW-0378">Hydrolase</keyword>
<dbReference type="RefSeq" id="WP_117532767.1">
    <property type="nucleotide sequence ID" value="NZ_QUSM01000008.1"/>
</dbReference>
<sequence>MIKLLAVDLDHTLLRDGNIISKEDKEAIKALEAMGVKIVLDSGRSEPTMKDMIYELGLEKYKHVGVNGALIMDYTSKNKFVEAIDRDTYVALIERLRKENREFFCYCDGGLMYEHVDKLRPQVEYFHSSKALIKGDVMSIPECPRVNTYYGDEEELKYVRSICPEGLYSTANSGILDYMPIGLNKFSGLKPILEDYGILPEEVACIGDQESDIDMFKACGMSFAVSNCDDFAREAADIVLPRSHNENGVAYAIYKYLLKDEEKLKEI</sequence>
<dbReference type="EMBL" id="QUSM01000008">
    <property type="protein sequence ID" value="RGD73000.1"/>
    <property type="molecule type" value="Genomic_DNA"/>
</dbReference>
<dbReference type="Gene3D" id="3.40.50.1000">
    <property type="entry name" value="HAD superfamily/HAD-like"/>
    <property type="match status" value="1"/>
</dbReference>
<dbReference type="SUPFAM" id="SSF56784">
    <property type="entry name" value="HAD-like"/>
    <property type="match status" value="1"/>
</dbReference>
<dbReference type="NCBIfam" id="TIGR01484">
    <property type="entry name" value="HAD-SF-IIB"/>
    <property type="match status" value="1"/>
</dbReference>
<dbReference type="SFLD" id="SFLDG01140">
    <property type="entry name" value="C2.B:_Phosphomannomutase_and_P"/>
    <property type="match status" value="1"/>
</dbReference>
<dbReference type="PANTHER" id="PTHR10000">
    <property type="entry name" value="PHOSPHOSERINE PHOSPHATASE"/>
    <property type="match status" value="1"/>
</dbReference>
<accession>A0A3E3DUN9</accession>
<comment type="caution">
    <text evidence="1">The sequence shown here is derived from an EMBL/GenBank/DDBJ whole genome shotgun (WGS) entry which is preliminary data.</text>
</comment>
<dbReference type="InterPro" id="IPR006379">
    <property type="entry name" value="HAD-SF_hydro_IIB"/>
</dbReference>
<dbReference type="Pfam" id="PF08282">
    <property type="entry name" value="Hydrolase_3"/>
    <property type="match status" value="1"/>
</dbReference>